<evidence type="ECO:0000313" key="3">
    <source>
        <dbReference type="Proteomes" id="UP001391051"/>
    </source>
</evidence>
<gene>
    <name evidence="2" type="ORF">PG986_013944</name>
</gene>
<proteinExistence type="predicted"/>
<protein>
    <submittedName>
        <fullName evidence="2">Uncharacterized protein</fullName>
    </submittedName>
</protein>
<sequence length="205" mass="22220">MRSSAVFSIIALTSSALASVVQPRVDHSMDGVYNTKGRIGGGKRSIDDAVDVVETVVNNGTDHPVLQARGWTTTCHEKHGHKVMLYGPFVRDAMDEVKRICAAYPDSCRQETVWSIMGDVVAYFCYWGGKDVYNSTNFDNAWNGVQKSCGKVNLAGEIGEDSSAYGVTNHEQFGWCGFPVNYKAAGGEIDKLLQLTSNAAVTAVL</sequence>
<feature type="signal peptide" evidence="1">
    <location>
        <begin position="1"/>
        <end position="18"/>
    </location>
</feature>
<evidence type="ECO:0000313" key="2">
    <source>
        <dbReference type="EMBL" id="KAK7941557.1"/>
    </source>
</evidence>
<feature type="chain" id="PRO_5047167800" evidence="1">
    <location>
        <begin position="19"/>
        <end position="205"/>
    </location>
</feature>
<comment type="caution">
    <text evidence="2">The sequence shown here is derived from an EMBL/GenBank/DDBJ whole genome shotgun (WGS) entry which is preliminary data.</text>
</comment>
<dbReference type="Proteomes" id="UP001391051">
    <property type="component" value="Unassembled WGS sequence"/>
</dbReference>
<evidence type="ECO:0000256" key="1">
    <source>
        <dbReference type="SAM" id="SignalP"/>
    </source>
</evidence>
<name>A0ABR1PX27_9PEZI</name>
<reference evidence="2 3" key="1">
    <citation type="submission" date="2023-01" db="EMBL/GenBank/DDBJ databases">
        <title>Analysis of 21 Apiospora genomes using comparative genomics revels a genus with tremendous synthesis potential of carbohydrate active enzymes and secondary metabolites.</title>
        <authorList>
            <person name="Sorensen T."/>
        </authorList>
    </citation>
    <scope>NUCLEOTIDE SEQUENCE [LARGE SCALE GENOMIC DNA]</scope>
    <source>
        <strain evidence="2 3">CBS 24483</strain>
    </source>
</reference>
<dbReference type="EMBL" id="JAQQWE010000009">
    <property type="protein sequence ID" value="KAK7941557.1"/>
    <property type="molecule type" value="Genomic_DNA"/>
</dbReference>
<accession>A0ABR1PX27</accession>
<organism evidence="2 3">
    <name type="scientific">Apiospora aurea</name>
    <dbReference type="NCBI Taxonomy" id="335848"/>
    <lineage>
        <taxon>Eukaryota</taxon>
        <taxon>Fungi</taxon>
        <taxon>Dikarya</taxon>
        <taxon>Ascomycota</taxon>
        <taxon>Pezizomycotina</taxon>
        <taxon>Sordariomycetes</taxon>
        <taxon>Xylariomycetidae</taxon>
        <taxon>Amphisphaeriales</taxon>
        <taxon>Apiosporaceae</taxon>
        <taxon>Apiospora</taxon>
    </lineage>
</organism>
<keyword evidence="1" id="KW-0732">Signal</keyword>
<dbReference type="RefSeq" id="XP_066694309.1">
    <property type="nucleotide sequence ID" value="XM_066850166.1"/>
</dbReference>
<dbReference type="GeneID" id="92083228"/>
<keyword evidence="3" id="KW-1185">Reference proteome</keyword>